<comment type="caution">
    <text evidence="1">The sequence shown here is derived from an EMBL/GenBank/DDBJ whole genome shotgun (WGS) entry which is preliminary data.</text>
</comment>
<organism evidence="1 2">
    <name type="scientific">Melastoma candidum</name>
    <dbReference type="NCBI Taxonomy" id="119954"/>
    <lineage>
        <taxon>Eukaryota</taxon>
        <taxon>Viridiplantae</taxon>
        <taxon>Streptophyta</taxon>
        <taxon>Embryophyta</taxon>
        <taxon>Tracheophyta</taxon>
        <taxon>Spermatophyta</taxon>
        <taxon>Magnoliopsida</taxon>
        <taxon>eudicotyledons</taxon>
        <taxon>Gunneridae</taxon>
        <taxon>Pentapetalae</taxon>
        <taxon>rosids</taxon>
        <taxon>malvids</taxon>
        <taxon>Myrtales</taxon>
        <taxon>Melastomataceae</taxon>
        <taxon>Melastomatoideae</taxon>
        <taxon>Melastomateae</taxon>
        <taxon>Melastoma</taxon>
    </lineage>
</organism>
<sequence>MSHPQSASIHVGFYYSKRLLLHLHPPPTSSSAPSPYATANGHDQQGNYGPGNNNTFDSNVVMVLSVLLCALICSLGLNSIIRCAVRCSTWMSSDPSRGGSPRLSARLANTGVKKKVFKTFTVVTYSPDLNLPGLDSECAICLSEFCPGDRVRLLPKCPHGFHAKCIDKWLSSHSSCPTCRQCLLQTCQKIADGCNDIGTSQAGSTSGLPEMIQVTVVPIQAAIQPLEPEGPVRELRGVSQPVS</sequence>
<gene>
    <name evidence="1" type="ORF">MLD38_036305</name>
</gene>
<protein>
    <submittedName>
        <fullName evidence="1">Uncharacterized protein</fullName>
    </submittedName>
</protein>
<accession>A0ACB9LJZ0</accession>
<evidence type="ECO:0000313" key="2">
    <source>
        <dbReference type="Proteomes" id="UP001057402"/>
    </source>
</evidence>
<reference evidence="2" key="1">
    <citation type="journal article" date="2023" name="Front. Plant Sci.">
        <title>Chromosomal-level genome assembly of Melastoma candidum provides insights into trichome evolution.</title>
        <authorList>
            <person name="Zhong Y."/>
            <person name="Wu W."/>
            <person name="Sun C."/>
            <person name="Zou P."/>
            <person name="Liu Y."/>
            <person name="Dai S."/>
            <person name="Zhou R."/>
        </authorList>
    </citation>
    <scope>NUCLEOTIDE SEQUENCE [LARGE SCALE GENOMIC DNA]</scope>
</reference>
<dbReference type="EMBL" id="CM042890">
    <property type="protein sequence ID" value="KAI4311403.1"/>
    <property type="molecule type" value="Genomic_DNA"/>
</dbReference>
<keyword evidence="2" id="KW-1185">Reference proteome</keyword>
<proteinExistence type="predicted"/>
<name>A0ACB9LJZ0_9MYRT</name>
<evidence type="ECO:0000313" key="1">
    <source>
        <dbReference type="EMBL" id="KAI4311403.1"/>
    </source>
</evidence>
<dbReference type="Proteomes" id="UP001057402">
    <property type="component" value="Chromosome 11"/>
</dbReference>